<sequence>MRRRLLLLAATTVSLALIAFLVPLSLLVTVLAADRATADALVRAQSLVPVVAQADRAGLELAAEQAGSAGGLPITIFLPDGTPLGAPATVSDAVRLGFTGRSLTAEAAGGREIVVAVGGRPGGTAVVRTFVSQAQLRAGVTRSWLILALVGGGLLAIALAVADRLSRSLTRPIAEVARASHRLAAGELTARAAAGGPPEVVEVATALNHLADRIRVLLAQEREAVADLSHRLRTPLTVLRLEADGLPPGGQAARVSAAVEEMERMVTQVIKEARRSREEAAGSCDAATVVAGRLDHWSMLARDQGRAVGRELAGSPLPVALAEETLATCVDALLENVFAHTPDGVAFDVRLARRDGGGAELVITDQGPGFPHTGLPARGVSAGRSTGLGLDIARRAAERSGGSLDLGTGPDGGARVRMMLGPPRR</sequence>
<dbReference type="GO" id="GO:0005524">
    <property type="term" value="F:ATP binding"/>
    <property type="evidence" value="ECO:0007669"/>
    <property type="project" value="UniProtKB-KW"/>
</dbReference>
<evidence type="ECO:0000256" key="14">
    <source>
        <dbReference type="SAM" id="Phobius"/>
    </source>
</evidence>
<dbReference type="Pfam" id="PF00672">
    <property type="entry name" value="HAMP"/>
    <property type="match status" value="1"/>
</dbReference>
<feature type="domain" description="HAMP" evidence="16">
    <location>
        <begin position="167"/>
        <end position="219"/>
    </location>
</feature>
<dbReference type="InterPro" id="IPR003661">
    <property type="entry name" value="HisK_dim/P_dom"/>
</dbReference>
<evidence type="ECO:0000256" key="9">
    <source>
        <dbReference type="ARBA" id="ARBA00022777"/>
    </source>
</evidence>
<dbReference type="GO" id="GO:0005886">
    <property type="term" value="C:plasma membrane"/>
    <property type="evidence" value="ECO:0007669"/>
    <property type="project" value="UniProtKB-SubCell"/>
</dbReference>
<dbReference type="PANTHER" id="PTHR44936:SF9">
    <property type="entry name" value="SENSOR PROTEIN CREC"/>
    <property type="match status" value="1"/>
</dbReference>
<dbReference type="SUPFAM" id="SSF55874">
    <property type="entry name" value="ATPase domain of HSP90 chaperone/DNA topoisomerase II/histidine kinase"/>
    <property type="match status" value="1"/>
</dbReference>
<dbReference type="InterPro" id="IPR036890">
    <property type="entry name" value="HATPase_C_sf"/>
</dbReference>
<comment type="catalytic activity">
    <reaction evidence="1">
        <text>ATP + protein L-histidine = ADP + protein N-phospho-L-histidine.</text>
        <dbReference type="EC" id="2.7.13.3"/>
    </reaction>
</comment>
<keyword evidence="9 17" id="KW-0418">Kinase</keyword>
<dbReference type="RefSeq" id="WP_203984125.1">
    <property type="nucleotide sequence ID" value="NZ_BOOU01000034.1"/>
</dbReference>
<dbReference type="Pfam" id="PF02518">
    <property type="entry name" value="HATPase_c"/>
    <property type="match status" value="1"/>
</dbReference>
<keyword evidence="6" id="KW-0808">Transferase</keyword>
<keyword evidence="8" id="KW-0547">Nucleotide-binding</keyword>
<keyword evidence="7 14" id="KW-0812">Transmembrane</keyword>
<protein>
    <recommendedName>
        <fullName evidence="3">histidine kinase</fullName>
        <ecNumber evidence="3">2.7.13.3</ecNumber>
    </recommendedName>
</protein>
<dbReference type="InterPro" id="IPR005467">
    <property type="entry name" value="His_kinase_dom"/>
</dbReference>
<evidence type="ECO:0000256" key="1">
    <source>
        <dbReference type="ARBA" id="ARBA00000085"/>
    </source>
</evidence>
<evidence type="ECO:0000256" key="5">
    <source>
        <dbReference type="ARBA" id="ARBA00022553"/>
    </source>
</evidence>
<dbReference type="SUPFAM" id="SSF158472">
    <property type="entry name" value="HAMP domain-like"/>
    <property type="match status" value="1"/>
</dbReference>
<dbReference type="EC" id="2.7.13.3" evidence="3"/>
<name>A0A919R568_9ACTN</name>
<dbReference type="SMART" id="SM00387">
    <property type="entry name" value="HATPase_c"/>
    <property type="match status" value="1"/>
</dbReference>
<dbReference type="CDD" id="cd06225">
    <property type="entry name" value="HAMP"/>
    <property type="match status" value="1"/>
</dbReference>
<feature type="transmembrane region" description="Helical" evidence="14">
    <location>
        <begin position="144"/>
        <end position="162"/>
    </location>
</feature>
<evidence type="ECO:0000256" key="4">
    <source>
        <dbReference type="ARBA" id="ARBA00022475"/>
    </source>
</evidence>
<dbReference type="Gene3D" id="1.10.287.130">
    <property type="match status" value="1"/>
</dbReference>
<dbReference type="Proteomes" id="UP000655287">
    <property type="component" value="Unassembled WGS sequence"/>
</dbReference>
<feature type="domain" description="Histidine kinase" evidence="15">
    <location>
        <begin position="227"/>
        <end position="424"/>
    </location>
</feature>
<evidence type="ECO:0000256" key="6">
    <source>
        <dbReference type="ARBA" id="ARBA00022679"/>
    </source>
</evidence>
<dbReference type="InterPro" id="IPR050980">
    <property type="entry name" value="2C_sensor_his_kinase"/>
</dbReference>
<dbReference type="GO" id="GO:0000155">
    <property type="term" value="F:phosphorelay sensor kinase activity"/>
    <property type="evidence" value="ECO:0007669"/>
    <property type="project" value="InterPro"/>
</dbReference>
<evidence type="ECO:0000256" key="11">
    <source>
        <dbReference type="ARBA" id="ARBA00022989"/>
    </source>
</evidence>
<evidence type="ECO:0000256" key="8">
    <source>
        <dbReference type="ARBA" id="ARBA00022741"/>
    </source>
</evidence>
<dbReference type="InterPro" id="IPR036097">
    <property type="entry name" value="HisK_dim/P_sf"/>
</dbReference>
<evidence type="ECO:0000256" key="13">
    <source>
        <dbReference type="SAM" id="MobiDB-lite"/>
    </source>
</evidence>
<keyword evidence="10" id="KW-0067">ATP-binding</keyword>
<dbReference type="AlphaFoldDB" id="A0A919R568"/>
<dbReference type="CDD" id="cd00082">
    <property type="entry name" value="HisKA"/>
    <property type="match status" value="1"/>
</dbReference>
<keyword evidence="4" id="KW-1003">Cell membrane</keyword>
<dbReference type="Pfam" id="PF00512">
    <property type="entry name" value="HisKA"/>
    <property type="match status" value="1"/>
</dbReference>
<reference evidence="17" key="1">
    <citation type="submission" date="2021-01" db="EMBL/GenBank/DDBJ databases">
        <title>Whole genome shotgun sequence of Sphaerisporangium rufum NBRC 109079.</title>
        <authorList>
            <person name="Komaki H."/>
            <person name="Tamura T."/>
        </authorList>
    </citation>
    <scope>NUCLEOTIDE SEQUENCE</scope>
    <source>
        <strain evidence="17">NBRC 109079</strain>
    </source>
</reference>
<dbReference type="InterPro" id="IPR003660">
    <property type="entry name" value="HAMP_dom"/>
</dbReference>
<dbReference type="EMBL" id="BOOU01000034">
    <property type="protein sequence ID" value="GII77302.1"/>
    <property type="molecule type" value="Genomic_DNA"/>
</dbReference>
<accession>A0A919R568</accession>
<dbReference type="PROSITE" id="PS50109">
    <property type="entry name" value="HIS_KIN"/>
    <property type="match status" value="1"/>
</dbReference>
<gene>
    <name evidence="17" type="ORF">Sru01_22840</name>
</gene>
<keyword evidence="14" id="KW-0472">Membrane</keyword>
<dbReference type="SMART" id="SM00388">
    <property type="entry name" value="HisKA"/>
    <property type="match status" value="1"/>
</dbReference>
<evidence type="ECO:0000256" key="3">
    <source>
        <dbReference type="ARBA" id="ARBA00012438"/>
    </source>
</evidence>
<dbReference type="Gene3D" id="3.30.565.10">
    <property type="entry name" value="Histidine kinase-like ATPase, C-terminal domain"/>
    <property type="match status" value="1"/>
</dbReference>
<dbReference type="Gene3D" id="1.10.8.500">
    <property type="entry name" value="HAMP domain in histidine kinase"/>
    <property type="match status" value="1"/>
</dbReference>
<dbReference type="PROSITE" id="PS50885">
    <property type="entry name" value="HAMP"/>
    <property type="match status" value="1"/>
</dbReference>
<proteinExistence type="predicted"/>
<dbReference type="PANTHER" id="PTHR44936">
    <property type="entry name" value="SENSOR PROTEIN CREC"/>
    <property type="match status" value="1"/>
</dbReference>
<evidence type="ECO:0000259" key="15">
    <source>
        <dbReference type="PROSITE" id="PS50109"/>
    </source>
</evidence>
<keyword evidence="11 14" id="KW-1133">Transmembrane helix</keyword>
<keyword evidence="5" id="KW-0597">Phosphoprotein</keyword>
<evidence type="ECO:0000313" key="17">
    <source>
        <dbReference type="EMBL" id="GII77302.1"/>
    </source>
</evidence>
<evidence type="ECO:0000256" key="12">
    <source>
        <dbReference type="ARBA" id="ARBA00023012"/>
    </source>
</evidence>
<evidence type="ECO:0000313" key="18">
    <source>
        <dbReference type="Proteomes" id="UP000655287"/>
    </source>
</evidence>
<evidence type="ECO:0000256" key="7">
    <source>
        <dbReference type="ARBA" id="ARBA00022692"/>
    </source>
</evidence>
<dbReference type="SMART" id="SM00304">
    <property type="entry name" value="HAMP"/>
    <property type="match status" value="1"/>
</dbReference>
<comment type="caution">
    <text evidence="17">The sequence shown here is derived from an EMBL/GenBank/DDBJ whole genome shotgun (WGS) entry which is preliminary data.</text>
</comment>
<dbReference type="SUPFAM" id="SSF47384">
    <property type="entry name" value="Homodimeric domain of signal transducing histidine kinase"/>
    <property type="match status" value="1"/>
</dbReference>
<organism evidence="17 18">
    <name type="scientific">Sphaerisporangium rufum</name>
    <dbReference type="NCBI Taxonomy" id="1381558"/>
    <lineage>
        <taxon>Bacteria</taxon>
        <taxon>Bacillati</taxon>
        <taxon>Actinomycetota</taxon>
        <taxon>Actinomycetes</taxon>
        <taxon>Streptosporangiales</taxon>
        <taxon>Streptosporangiaceae</taxon>
        <taxon>Sphaerisporangium</taxon>
    </lineage>
</organism>
<dbReference type="InterPro" id="IPR003594">
    <property type="entry name" value="HATPase_dom"/>
</dbReference>
<evidence type="ECO:0000256" key="10">
    <source>
        <dbReference type="ARBA" id="ARBA00022840"/>
    </source>
</evidence>
<evidence type="ECO:0000259" key="16">
    <source>
        <dbReference type="PROSITE" id="PS50885"/>
    </source>
</evidence>
<keyword evidence="12" id="KW-0902">Two-component regulatory system</keyword>
<keyword evidence="18" id="KW-1185">Reference proteome</keyword>
<evidence type="ECO:0000256" key="2">
    <source>
        <dbReference type="ARBA" id="ARBA00004651"/>
    </source>
</evidence>
<comment type="subcellular location">
    <subcellularLocation>
        <location evidence="2">Cell membrane</location>
        <topology evidence="2">Multi-pass membrane protein</topology>
    </subcellularLocation>
</comment>
<feature type="region of interest" description="Disordered" evidence="13">
    <location>
        <begin position="362"/>
        <end position="381"/>
    </location>
</feature>